<dbReference type="HOGENOM" id="CLU_609963_0_0_1"/>
<evidence type="ECO:0000256" key="1">
    <source>
        <dbReference type="SAM" id="MobiDB-lite"/>
    </source>
</evidence>
<dbReference type="STRING" id="578458.D8PTX7"/>
<dbReference type="OMA" id="FCEIATH"/>
<organism evidence="3">
    <name type="scientific">Schizophyllum commune (strain H4-8 / FGSC 9210)</name>
    <name type="common">Split gill fungus</name>
    <dbReference type="NCBI Taxonomy" id="578458"/>
    <lineage>
        <taxon>Eukaryota</taxon>
        <taxon>Fungi</taxon>
        <taxon>Dikarya</taxon>
        <taxon>Basidiomycota</taxon>
        <taxon>Agaricomycotina</taxon>
        <taxon>Agaricomycetes</taxon>
        <taxon>Agaricomycetidae</taxon>
        <taxon>Agaricales</taxon>
        <taxon>Schizophyllaceae</taxon>
        <taxon>Schizophyllum</taxon>
    </lineage>
</organism>
<sequence>MLKPSLQKRLRARSPMVSDAFMNGEDEDDDGSDIFEYLFNNPTHRRQLRRDGGMISRRRGGVEENNGGDRDAGSVCGGEAFYLEGGKLGRCGIGGDDESARKRQRIGSSIREGATGKDRPETFDLLENPVGVMHEVCKRAEPSLALNLVQSVEGMSADSLAGDPFRLRTVAESLIQPSAASDAIWMSSCATAQGLPPIPVDVSRQEFVRLVYSKTCRFCNARNIQKIHWAARVRVCKACLDNRNHFVNEAKALDDLEGIQGAWMGSLLRLLPPIVTGKSQKARMTPKYMTLSIDELIDDYEHDEVKSMGREGQKAWYARKLQAMEAIHEHAKVCERWYEEKDEDKAVQADAIRRQRRTDIAHRLTTDLGWGQELQQPGVLDELYKYPWVNMAKPLTDNAWKNMKGRVVKFLQELRAKRLGLTGAAREIDDLKTTKLWRYAANQRYGITE</sequence>
<dbReference type="Proteomes" id="UP000007431">
    <property type="component" value="Unassembled WGS sequence"/>
</dbReference>
<dbReference type="OrthoDB" id="2322499at2759"/>
<name>D8PTX7_SCHCM</name>
<evidence type="ECO:0000313" key="3">
    <source>
        <dbReference type="Proteomes" id="UP000007431"/>
    </source>
</evidence>
<dbReference type="VEuPathDB" id="FungiDB:SCHCODRAFT_02683607"/>
<keyword evidence="3" id="KW-1185">Reference proteome</keyword>
<dbReference type="AlphaFoldDB" id="D8PTX7"/>
<dbReference type="GeneID" id="9587063"/>
<dbReference type="InParanoid" id="D8PTX7"/>
<gene>
    <name evidence="2" type="ORF">SCHCODRAFT_104823</name>
</gene>
<feature type="non-terminal residue" evidence="2">
    <location>
        <position position="449"/>
    </location>
</feature>
<feature type="region of interest" description="Disordered" evidence="1">
    <location>
        <begin position="47"/>
        <end position="73"/>
    </location>
</feature>
<protein>
    <submittedName>
        <fullName evidence="2">Uncharacterized protein</fullName>
    </submittedName>
</protein>
<dbReference type="RefSeq" id="XP_003034759.1">
    <property type="nucleotide sequence ID" value="XM_003034713.1"/>
</dbReference>
<reference evidence="2 3" key="1">
    <citation type="journal article" date="2010" name="Nat. Biotechnol.">
        <title>Genome sequence of the model mushroom Schizophyllum commune.</title>
        <authorList>
            <person name="Ohm R.A."/>
            <person name="de Jong J.F."/>
            <person name="Lugones L.G."/>
            <person name="Aerts A."/>
            <person name="Kothe E."/>
            <person name="Stajich J.E."/>
            <person name="de Vries R.P."/>
            <person name="Record E."/>
            <person name="Levasseur A."/>
            <person name="Baker S.E."/>
            <person name="Bartholomew K.A."/>
            <person name="Coutinho P.M."/>
            <person name="Erdmann S."/>
            <person name="Fowler T.J."/>
            <person name="Gathman A.C."/>
            <person name="Lombard V."/>
            <person name="Henrissat B."/>
            <person name="Knabe N."/>
            <person name="Kuees U."/>
            <person name="Lilly W.W."/>
            <person name="Lindquist E."/>
            <person name="Lucas S."/>
            <person name="Magnuson J.K."/>
            <person name="Piumi F."/>
            <person name="Raudaskoski M."/>
            <person name="Salamov A."/>
            <person name="Schmutz J."/>
            <person name="Schwarze F.W.M.R."/>
            <person name="vanKuyk P.A."/>
            <person name="Horton J.S."/>
            <person name="Grigoriev I.V."/>
            <person name="Woesten H.A.B."/>
        </authorList>
    </citation>
    <scope>NUCLEOTIDE SEQUENCE [LARGE SCALE GENOMIC DNA]</scope>
    <source>
        <strain evidence="3">H4-8 / FGSC 9210</strain>
    </source>
</reference>
<evidence type="ECO:0000313" key="2">
    <source>
        <dbReference type="EMBL" id="EFI99856.1"/>
    </source>
</evidence>
<proteinExistence type="predicted"/>
<dbReference type="EMBL" id="GL377303">
    <property type="protein sequence ID" value="EFI99856.1"/>
    <property type="molecule type" value="Genomic_DNA"/>
</dbReference>
<dbReference type="KEGG" id="scm:SCHCO_02683607"/>
<accession>D8PTX7</accession>
<feature type="region of interest" description="Disordered" evidence="1">
    <location>
        <begin position="93"/>
        <end position="119"/>
    </location>
</feature>